<protein>
    <submittedName>
        <fullName evidence="1">Uncharacterized protein</fullName>
    </submittedName>
</protein>
<sequence>MFRLPPAREGRDFRLLFLIFCFCGNNGTLDDVHLSGKQKTLRRHSRESGNLEF</sequence>
<gene>
    <name evidence="1" type="ORF">NMW_2312</name>
</gene>
<dbReference type="EMBL" id="AM889138">
    <property type="protein sequence ID" value="CBA09868.1"/>
    <property type="molecule type" value="Genomic_DNA"/>
</dbReference>
<organism evidence="1">
    <name type="scientific">Neisseria meningitidis alpha275</name>
    <dbReference type="NCBI Taxonomy" id="295996"/>
    <lineage>
        <taxon>Bacteria</taxon>
        <taxon>Pseudomonadati</taxon>
        <taxon>Pseudomonadota</taxon>
        <taxon>Betaproteobacteria</taxon>
        <taxon>Neisseriales</taxon>
        <taxon>Neisseriaceae</taxon>
        <taxon>Neisseria</taxon>
    </lineage>
</organism>
<proteinExistence type="predicted"/>
<name>C6SMY2_NEIME</name>
<accession>C6SMY2</accession>
<reference evidence="1" key="1">
    <citation type="journal article" date="2008" name="Proc. Natl. Acad. Sci. U.S.A.">
        <title>Whole-genome comparison of disease and carriage strains provides insights into virulence evolution in Neisseria meningitidis.</title>
        <authorList>
            <person name="Schoen C."/>
            <person name="Blom J."/>
            <person name="Claus H."/>
            <person name="Schramm-Glueck A."/>
            <person name="Brandt P."/>
            <person name="Mueller T."/>
            <person name="Goesmann A."/>
            <person name="Joseph B."/>
            <person name="Konietzny S."/>
            <person name="Kurzai O."/>
            <person name="Schmitt C."/>
            <person name="Friedrich T."/>
            <person name="Linke B."/>
            <person name="Vogel U."/>
            <person name="Frosch M."/>
        </authorList>
    </citation>
    <scope>NUCLEOTIDE SEQUENCE</scope>
    <source>
        <strain evidence="1">Alpha275</strain>
    </source>
</reference>
<evidence type="ECO:0000313" key="1">
    <source>
        <dbReference type="EMBL" id="CBA09868.1"/>
    </source>
</evidence>
<dbReference type="AlphaFoldDB" id="C6SMY2"/>